<reference evidence="1" key="1">
    <citation type="submission" date="2018-02" db="EMBL/GenBank/DDBJ databases">
        <authorList>
            <person name="Cohen D.B."/>
            <person name="Kent A.D."/>
        </authorList>
    </citation>
    <scope>NUCLEOTIDE SEQUENCE</scope>
</reference>
<organism evidence="1">
    <name type="scientific">Fagus sylvatica</name>
    <name type="common">Beechnut</name>
    <dbReference type="NCBI Taxonomy" id="28930"/>
    <lineage>
        <taxon>Eukaryota</taxon>
        <taxon>Viridiplantae</taxon>
        <taxon>Streptophyta</taxon>
        <taxon>Embryophyta</taxon>
        <taxon>Tracheophyta</taxon>
        <taxon>Spermatophyta</taxon>
        <taxon>Magnoliopsida</taxon>
        <taxon>eudicotyledons</taxon>
        <taxon>Gunneridae</taxon>
        <taxon>Pentapetalae</taxon>
        <taxon>rosids</taxon>
        <taxon>fabids</taxon>
        <taxon>Fagales</taxon>
        <taxon>Fagaceae</taxon>
        <taxon>Fagus</taxon>
    </lineage>
</organism>
<dbReference type="EMBL" id="OIVN01000480">
    <property type="protein sequence ID" value="SPC80914.1"/>
    <property type="molecule type" value="Genomic_DNA"/>
</dbReference>
<name>A0A2N9F299_FAGSY</name>
<protein>
    <submittedName>
        <fullName evidence="1">Uncharacterized protein</fullName>
    </submittedName>
</protein>
<dbReference type="AlphaFoldDB" id="A0A2N9F299"/>
<proteinExistence type="predicted"/>
<accession>A0A2N9F299</accession>
<sequence>MFCRQRVWGLFSIPSFSHLPHFGDRFGKALFEEPLYPNHMTSNAMDNPIRPLCSLLGWDHGSKLSVPLNISNC</sequence>
<gene>
    <name evidence="1" type="ORF">FSB_LOCUS8796</name>
</gene>
<evidence type="ECO:0000313" key="1">
    <source>
        <dbReference type="EMBL" id="SPC80914.1"/>
    </source>
</evidence>